<sequence length="2374" mass="254556">MTQSGLLDVLPLSPLQEGLLFHAVHDADEGSGGDGYTVQIVLRLDGHLRPAALRAAAETLLDRHQNLRAAFLHEGMDQPVQVIPREIELPWEEIDLTETAGAGAEAAGAGAAGAGAGAAGAERRAACERVLEEERNRRFDPTDPPLLRFTLIRIGPDRHLLALTNHHILLDGWSYPVLLRELFELYAREGDDSHLPPVTPYRDYLAWLAARDRGTAEEGWRQSLAGLEEPTLLAPAADPARPARRDRVALELPGDLTARLERWARDQGLTLGAVIQGAWAILLHRLTGRDDVVFGITTAGRPPELPGVESMVGLFINTVPVRITLDQDETLATLLDRVQKEHIRLLDRQYTGLTEVCQLAGHPRLFDSLVVVENYPMDPDAVCPPETGLRVTDISGHDGTHYPLGLVVFPGGTLRLRLDYRADVFDPATVEGVLRRLIALLEAVVVDAGRCVGGVELVSVAERGVLLGWGSGGVGTVPSGTVPGELGERVAVVCGEATLSSEELASRSDRLARFLVGCGVGPERLVAVAMERSVDLVVVLLAVLKAGGAYVPLDPDFPAERVRFMVADAGPVLVVASGDVAGRLPSLDVPVVVLDDPETVREVAGCPDGEVTDADRPAPLHPSHPAYVMYTSGSTGTPKGVVITQHALVALVRDKAFDGSAHGCVLVHSPLAFDASTYELWVPLLRGGKLVLMPDGPLDTASMAKAIAEHGVTGVFATTALFNSLADESPDFFANVEEVWTGGEAASPAAVRRVTDICPDTAVVNAYGPTETTMIATYHPVVRGGSATDVIPIGRGTDSTRVYVLDGGLGLAPVGVVGELYVAGVGLARGYVGRAGLTAERFVADPFGAVGERMYRTGDLVRWDAHGRLVFVGRADDQVKVRGFRIELGEVEGAVAAHSSVGRVAVVVREDRPGDRRLVAYVVPAGGGCDVGVVREFVRGRLPEFMVPGAWVVLDRLPVTANGKLDRRALPAPRGGGGSEYSAPRDGAEELLCRLFAEVLGVERVGIEDGFFDLGGHSLLATRLVSRVRSELGVELPVGAVFEAPTVARLSRRVARSADRTGRERPELVRCDRRPERLPVSFAQSRLWFLYRLEGRSATYNIPLVVRLSGAVDGEALGWALRDVVGRHESLRTLFVEVDGVACQRVLPVEEADRRWPGLETVTVGGRAEAERAVTGAVQHAFALEEELPLRAVLVRETAPEPVCTLALVVHHIAADGWSLGPLWQDVAEAYAARREGRAPGWRPLAVQYADYALWQRRALGTADTPNSVMAAQLDYWRSHLAGLPEQLPLPTDRPRPPVASHQGRWIAFEIGPETHGKLAALAREADASVFMVLQAAVAALLTRLGAGPDLPIGSPVAGRPDEALDDVVGFFVNTLVLRADTSGDPSFRTLLERVRDTALAAYAHQELPFEQLVEALNPERTLARHPLFQVSLALQTAWDQDFALPGTTATLERPEARTAKFDLAFMVNARQSHGGTHPGLDGVLEYAVDLFDRETAERLADRFLRVLDEVVADPDAPISRIDLLDAAERHRTLVAWNDTGRPDLPRLSFAALFEEQVRKSPDALAVECGALRLSYADLDTRANQLAHHLTQRGIGPESRVALAFGRSVDMVVGTLAVLKTGAAYLPVDPAYPAEWIAFVLADSAVGAVVTRSAFAESLPSAAVSTVVTDTPETTSDIRRQPTSSPRVSVPLTAAAYVIYTSGSTGRPKGVVVTHSGIMGLATAQVERFALDPSARILQLASPSFDASVMEFLMAFASGGALVIPEGAGVLAGEELAGVIRRYGITHALISPTVLAGMPTPELPTLRTLLVGGEACGPELVERWAPGRRMVNAYGPTEATVWATAGVLEARRHASAGAAPTIGVPAIGAQVYVLDEWLRPLPTGVTGEIYLAGAGLARGYLGRAGLTSGRFVADPFGGPGERMYRTGDLVRWRSDGSLEFVGRADDQVKVRGFRIELGEVEGAVAAHSSVGRVAVVVREDRPGDRRLVAYVVPAGGGCDVGVVREFVRGRLPEFMVPGVWVVLNGLPVTANGKLDRRALPVPEVRGAGAGRGPRTAVERVLCRLFAEVLGVERVGVEEGFFDLGGHSLLATRLVSRVRSELGVDVAVGAVFEAPTVAALARGLESGDGRKGLDVLLPLRPHGSRAPLFCVHPAGGISWPYSGLLRHINADHPVYGLQARGLAGTETPHATVEEIAADYLRQIRTVRPHGPYHLLGWSFGGIVAHAMAARLQEEGEEVALLAVLDTYPLAAVPAEESLPEAGERDIRAMFLDVLADEAYSLDEEILTALCHSHVQHERAAKEHRPPRFHGEMDLFIATEEPTDHRIATWRTADSWAPYVEGDIRTHGVPSTHDHLMTQRALDHIGPVVARRLERP</sequence>
<dbReference type="CDD" id="cd12117">
    <property type="entry name" value="A_NRPS_Srf_like"/>
    <property type="match status" value="1"/>
</dbReference>
<organism evidence="5 6">
    <name type="scientific">Streptomyces javensis</name>
    <dbReference type="NCBI Taxonomy" id="114698"/>
    <lineage>
        <taxon>Bacteria</taxon>
        <taxon>Bacillati</taxon>
        <taxon>Actinomycetota</taxon>
        <taxon>Actinomycetes</taxon>
        <taxon>Kitasatosporales</taxon>
        <taxon>Streptomycetaceae</taxon>
        <taxon>Streptomyces</taxon>
        <taxon>Streptomyces violaceusniger group</taxon>
    </lineage>
</organism>
<evidence type="ECO:0000256" key="2">
    <source>
        <dbReference type="ARBA" id="ARBA00022450"/>
    </source>
</evidence>
<evidence type="ECO:0000313" key="5">
    <source>
        <dbReference type="EMBL" id="GAA1306161.1"/>
    </source>
</evidence>
<evidence type="ECO:0000259" key="4">
    <source>
        <dbReference type="PROSITE" id="PS50075"/>
    </source>
</evidence>
<dbReference type="PROSITE" id="PS00012">
    <property type="entry name" value="PHOSPHOPANTETHEINE"/>
    <property type="match status" value="2"/>
</dbReference>
<dbReference type="InterPro" id="IPR036736">
    <property type="entry name" value="ACP-like_sf"/>
</dbReference>
<dbReference type="Gene3D" id="2.30.38.10">
    <property type="entry name" value="Luciferase, Domain 3"/>
    <property type="match status" value="2"/>
</dbReference>
<dbReference type="SUPFAM" id="SSF56801">
    <property type="entry name" value="Acetyl-CoA synthetase-like"/>
    <property type="match status" value="2"/>
</dbReference>
<dbReference type="SUPFAM" id="SSF47336">
    <property type="entry name" value="ACP-like"/>
    <property type="match status" value="2"/>
</dbReference>
<dbReference type="CDD" id="cd19540">
    <property type="entry name" value="LCL_NRPS-like"/>
    <property type="match status" value="1"/>
</dbReference>
<dbReference type="Pfam" id="PF00975">
    <property type="entry name" value="Thioesterase"/>
    <property type="match status" value="1"/>
</dbReference>
<dbReference type="PANTHER" id="PTHR45527:SF1">
    <property type="entry name" value="FATTY ACID SYNTHASE"/>
    <property type="match status" value="1"/>
</dbReference>
<accession>A0ABP4I4L9</accession>
<dbReference type="Gene3D" id="3.30.300.30">
    <property type="match status" value="2"/>
</dbReference>
<dbReference type="Proteomes" id="UP001500282">
    <property type="component" value="Unassembled WGS sequence"/>
</dbReference>
<dbReference type="Pfam" id="PF00550">
    <property type="entry name" value="PP-binding"/>
    <property type="match status" value="2"/>
</dbReference>
<dbReference type="InterPro" id="IPR006162">
    <property type="entry name" value="Ppantetheine_attach_site"/>
</dbReference>
<dbReference type="Gene3D" id="3.40.50.1820">
    <property type="entry name" value="alpha/beta hydrolase"/>
    <property type="match status" value="1"/>
</dbReference>
<dbReference type="InterPro" id="IPR000873">
    <property type="entry name" value="AMP-dep_synth/lig_dom"/>
</dbReference>
<dbReference type="CDD" id="cd17652">
    <property type="entry name" value="A_NRPS_CmdD_like"/>
    <property type="match status" value="1"/>
</dbReference>
<dbReference type="Pfam" id="PF13193">
    <property type="entry name" value="AMP-binding_C"/>
    <property type="match status" value="2"/>
</dbReference>
<dbReference type="InterPro" id="IPR001031">
    <property type="entry name" value="Thioesterase"/>
</dbReference>
<keyword evidence="2" id="KW-0596">Phosphopantetheine</keyword>
<dbReference type="SUPFAM" id="SSF53474">
    <property type="entry name" value="alpha/beta-Hydrolases"/>
    <property type="match status" value="1"/>
</dbReference>
<dbReference type="Gene3D" id="3.40.50.980">
    <property type="match status" value="4"/>
</dbReference>
<dbReference type="EMBL" id="BAAAIH010000136">
    <property type="protein sequence ID" value="GAA1306161.1"/>
    <property type="molecule type" value="Genomic_DNA"/>
</dbReference>
<keyword evidence="6" id="KW-1185">Reference proteome</keyword>
<dbReference type="InterPro" id="IPR020806">
    <property type="entry name" value="PKS_PP-bd"/>
</dbReference>
<dbReference type="Gene3D" id="1.10.1200.10">
    <property type="entry name" value="ACP-like"/>
    <property type="match status" value="1"/>
</dbReference>
<dbReference type="SMART" id="SM00824">
    <property type="entry name" value="PKS_TE"/>
    <property type="match status" value="1"/>
</dbReference>
<gene>
    <name evidence="5" type="ORF">GCM10009579_89800</name>
</gene>
<comment type="caution">
    <text evidence="5">The sequence shown here is derived from an EMBL/GenBank/DDBJ whole genome shotgun (WGS) entry which is preliminary data.</text>
</comment>
<dbReference type="CDD" id="cd19543">
    <property type="entry name" value="DCL_NRPS"/>
    <property type="match status" value="1"/>
</dbReference>
<dbReference type="Gene3D" id="3.30.559.30">
    <property type="entry name" value="Nonribosomal peptide synthetase, condensation domain"/>
    <property type="match status" value="2"/>
</dbReference>
<dbReference type="SMART" id="SM00823">
    <property type="entry name" value="PKS_PP"/>
    <property type="match status" value="2"/>
</dbReference>
<dbReference type="PROSITE" id="PS50075">
    <property type="entry name" value="CARRIER"/>
    <property type="match status" value="2"/>
</dbReference>
<dbReference type="NCBIfam" id="TIGR01733">
    <property type="entry name" value="AA-adenyl-dom"/>
    <property type="match status" value="2"/>
</dbReference>
<dbReference type="Pfam" id="PF00668">
    <property type="entry name" value="Condensation"/>
    <property type="match status" value="2"/>
</dbReference>
<feature type="domain" description="Carrier" evidence="4">
    <location>
        <begin position="983"/>
        <end position="1058"/>
    </location>
</feature>
<dbReference type="InterPro" id="IPR029058">
    <property type="entry name" value="AB_hydrolase_fold"/>
</dbReference>
<feature type="domain" description="Carrier" evidence="4">
    <location>
        <begin position="2052"/>
        <end position="2127"/>
    </location>
</feature>
<dbReference type="InterPro" id="IPR020845">
    <property type="entry name" value="AMP-binding_CS"/>
</dbReference>
<evidence type="ECO:0000313" key="6">
    <source>
        <dbReference type="Proteomes" id="UP001500282"/>
    </source>
</evidence>
<dbReference type="InterPro" id="IPR025110">
    <property type="entry name" value="AMP-bd_C"/>
</dbReference>
<dbReference type="InterPro" id="IPR045851">
    <property type="entry name" value="AMP-bd_C_sf"/>
</dbReference>
<evidence type="ECO:0000256" key="1">
    <source>
        <dbReference type="ARBA" id="ARBA00001957"/>
    </source>
</evidence>
<dbReference type="InterPro" id="IPR023213">
    <property type="entry name" value="CAT-like_dom_sf"/>
</dbReference>
<protein>
    <recommendedName>
        <fullName evidence="4">Carrier domain-containing protein</fullName>
    </recommendedName>
</protein>
<dbReference type="PANTHER" id="PTHR45527">
    <property type="entry name" value="NONRIBOSOMAL PEPTIDE SYNTHETASE"/>
    <property type="match status" value="1"/>
</dbReference>
<dbReference type="SUPFAM" id="SSF52777">
    <property type="entry name" value="CoA-dependent acyltransferases"/>
    <property type="match status" value="4"/>
</dbReference>
<dbReference type="InterPro" id="IPR020802">
    <property type="entry name" value="TesA-like"/>
</dbReference>
<evidence type="ECO:0000256" key="3">
    <source>
        <dbReference type="ARBA" id="ARBA00022553"/>
    </source>
</evidence>
<name>A0ABP4I4L9_9ACTN</name>
<proteinExistence type="predicted"/>
<comment type="cofactor">
    <cofactor evidence="1">
        <name>pantetheine 4'-phosphate</name>
        <dbReference type="ChEBI" id="CHEBI:47942"/>
    </cofactor>
</comment>
<dbReference type="Pfam" id="PF00501">
    <property type="entry name" value="AMP-binding"/>
    <property type="match status" value="2"/>
</dbReference>
<keyword evidence="3" id="KW-0597">Phosphoprotein</keyword>
<dbReference type="InterPro" id="IPR001242">
    <property type="entry name" value="Condensation_dom"/>
</dbReference>
<reference evidence="6" key="1">
    <citation type="journal article" date="2019" name="Int. J. Syst. Evol. Microbiol.">
        <title>The Global Catalogue of Microorganisms (GCM) 10K type strain sequencing project: providing services to taxonomists for standard genome sequencing and annotation.</title>
        <authorList>
            <consortium name="The Broad Institute Genomics Platform"/>
            <consortium name="The Broad Institute Genome Sequencing Center for Infectious Disease"/>
            <person name="Wu L."/>
            <person name="Ma J."/>
        </authorList>
    </citation>
    <scope>NUCLEOTIDE SEQUENCE [LARGE SCALE GENOMIC DNA]</scope>
    <source>
        <strain evidence="6">JCM 11448</strain>
    </source>
</reference>
<dbReference type="InterPro" id="IPR009081">
    <property type="entry name" value="PP-bd_ACP"/>
</dbReference>
<dbReference type="Gene3D" id="3.30.559.10">
    <property type="entry name" value="Chloramphenicol acetyltransferase-like domain"/>
    <property type="match status" value="2"/>
</dbReference>
<dbReference type="PROSITE" id="PS00455">
    <property type="entry name" value="AMP_BINDING"/>
    <property type="match status" value="2"/>
</dbReference>
<dbReference type="InterPro" id="IPR010071">
    <property type="entry name" value="AA_adenyl_dom"/>
</dbReference>